<dbReference type="Gene3D" id="3.10.129.10">
    <property type="entry name" value="Hotdog Thioesterase"/>
    <property type="match status" value="1"/>
</dbReference>
<dbReference type="InterPro" id="IPR006684">
    <property type="entry name" value="YbgC/YbaW"/>
</dbReference>
<gene>
    <name evidence="3" type="ORF">ET418_00555</name>
</gene>
<dbReference type="Pfam" id="PF13279">
    <property type="entry name" value="4HBT_2"/>
    <property type="match status" value="1"/>
</dbReference>
<evidence type="ECO:0000256" key="2">
    <source>
        <dbReference type="ARBA" id="ARBA00022801"/>
    </source>
</evidence>
<dbReference type="AlphaFoldDB" id="A0A5A9XR74"/>
<dbReference type="RefSeq" id="WP_149305629.1">
    <property type="nucleotide sequence ID" value="NZ_SRSD01000001.1"/>
</dbReference>
<sequence>MNYHETALTVRFNEVDAYQVAWHGHYVAWMEIGRSELAGRFGLDAFQLGALGYLGPVVALEIKYLRSARYNDLLTVRTTLTPSETATLVFESVILDPDGNKLATGLTRHALTDLNGVLQFQMPPAVAERVERMKAWLEAI</sequence>
<dbReference type="CDD" id="cd00586">
    <property type="entry name" value="4HBT"/>
    <property type="match status" value="1"/>
</dbReference>
<dbReference type="PIRSF" id="PIRSF003230">
    <property type="entry name" value="YbgC"/>
    <property type="match status" value="1"/>
</dbReference>
<reference evidence="3 4" key="1">
    <citation type="submission" date="2019-04" db="EMBL/GenBank/DDBJ databases">
        <title>Geobacter ruber sp. nov., ferric-reducing bacteria isolated from paddy soil.</title>
        <authorList>
            <person name="Xu Z."/>
            <person name="Masuda Y."/>
            <person name="Itoh H."/>
            <person name="Senoo K."/>
        </authorList>
    </citation>
    <scope>NUCLEOTIDE SEQUENCE [LARGE SCALE GENOMIC DNA]</scope>
    <source>
        <strain evidence="3 4">Red88</strain>
    </source>
</reference>
<comment type="caution">
    <text evidence="3">The sequence shown here is derived from an EMBL/GenBank/DDBJ whole genome shotgun (WGS) entry which is preliminary data.</text>
</comment>
<dbReference type="Proteomes" id="UP000324298">
    <property type="component" value="Unassembled WGS sequence"/>
</dbReference>
<evidence type="ECO:0000256" key="1">
    <source>
        <dbReference type="ARBA" id="ARBA00005953"/>
    </source>
</evidence>
<proteinExistence type="inferred from homology"/>
<name>A0A5A9XR74_9BACT</name>
<keyword evidence="4" id="KW-1185">Reference proteome</keyword>
<keyword evidence="2" id="KW-0378">Hydrolase</keyword>
<dbReference type="GO" id="GO:0047617">
    <property type="term" value="F:fatty acyl-CoA hydrolase activity"/>
    <property type="evidence" value="ECO:0007669"/>
    <property type="project" value="TreeGrafter"/>
</dbReference>
<accession>A0A5A9XR74</accession>
<dbReference type="OrthoDB" id="9800856at2"/>
<dbReference type="EMBL" id="SRSD01000001">
    <property type="protein sequence ID" value="KAA0895045.1"/>
    <property type="molecule type" value="Genomic_DNA"/>
</dbReference>
<dbReference type="PANTHER" id="PTHR31793">
    <property type="entry name" value="4-HYDROXYBENZOYL-COA THIOESTERASE FAMILY MEMBER"/>
    <property type="match status" value="1"/>
</dbReference>
<organism evidence="3 4">
    <name type="scientific">Oryzomonas rubra</name>
    <dbReference type="NCBI Taxonomy" id="2509454"/>
    <lineage>
        <taxon>Bacteria</taxon>
        <taxon>Pseudomonadati</taxon>
        <taxon>Thermodesulfobacteriota</taxon>
        <taxon>Desulfuromonadia</taxon>
        <taxon>Geobacterales</taxon>
        <taxon>Geobacteraceae</taxon>
        <taxon>Oryzomonas</taxon>
    </lineage>
</organism>
<dbReference type="InterPro" id="IPR029069">
    <property type="entry name" value="HotDog_dom_sf"/>
</dbReference>
<protein>
    <submittedName>
        <fullName evidence="3">Acyl-CoA thioesterase</fullName>
    </submittedName>
</protein>
<comment type="similarity">
    <text evidence="1">Belongs to the 4-hydroxybenzoyl-CoA thioesterase family.</text>
</comment>
<evidence type="ECO:0000313" key="3">
    <source>
        <dbReference type="EMBL" id="KAA0895045.1"/>
    </source>
</evidence>
<evidence type="ECO:0000313" key="4">
    <source>
        <dbReference type="Proteomes" id="UP000324298"/>
    </source>
</evidence>
<dbReference type="InterPro" id="IPR050563">
    <property type="entry name" value="4-hydroxybenzoyl-CoA_TE"/>
</dbReference>
<dbReference type="SUPFAM" id="SSF54637">
    <property type="entry name" value="Thioesterase/thiol ester dehydrase-isomerase"/>
    <property type="match status" value="1"/>
</dbReference>
<dbReference type="PANTHER" id="PTHR31793:SF27">
    <property type="entry name" value="NOVEL THIOESTERASE SUPERFAMILY DOMAIN AND SAPOSIN A-TYPE DOMAIN CONTAINING PROTEIN (0610012H03RIK)"/>
    <property type="match status" value="1"/>
</dbReference>